<protein>
    <submittedName>
        <fullName evidence="2">Uncharacterized protein</fullName>
    </submittedName>
</protein>
<accession>A0A6V1MQH2</accession>
<dbReference type="EMBL" id="HBIU01028516">
    <property type="protein sequence ID" value="CAE0634398.1"/>
    <property type="molecule type" value="Transcribed_RNA"/>
</dbReference>
<organism evidence="2">
    <name type="scientific">Heterosigma akashiwo</name>
    <name type="common">Chromophytic alga</name>
    <name type="synonym">Heterosigma carterae</name>
    <dbReference type="NCBI Taxonomy" id="2829"/>
    <lineage>
        <taxon>Eukaryota</taxon>
        <taxon>Sar</taxon>
        <taxon>Stramenopiles</taxon>
        <taxon>Ochrophyta</taxon>
        <taxon>Raphidophyceae</taxon>
        <taxon>Chattonellales</taxon>
        <taxon>Chattonellaceae</taxon>
        <taxon>Heterosigma</taxon>
    </lineage>
</organism>
<evidence type="ECO:0000256" key="1">
    <source>
        <dbReference type="SAM" id="MobiDB-lite"/>
    </source>
</evidence>
<name>A0A6V1MQH2_HETAK</name>
<proteinExistence type="predicted"/>
<gene>
    <name evidence="2" type="ORF">HAKA00212_LOCUS13116</name>
</gene>
<reference evidence="2" key="1">
    <citation type="submission" date="2021-01" db="EMBL/GenBank/DDBJ databases">
        <authorList>
            <person name="Corre E."/>
            <person name="Pelletier E."/>
            <person name="Niang G."/>
            <person name="Scheremetjew M."/>
            <person name="Finn R."/>
            <person name="Kale V."/>
            <person name="Holt S."/>
            <person name="Cochrane G."/>
            <person name="Meng A."/>
            <person name="Brown T."/>
            <person name="Cohen L."/>
        </authorList>
    </citation>
    <scope>NUCLEOTIDE SEQUENCE</scope>
    <source>
        <strain evidence="2">CCMP3107</strain>
    </source>
</reference>
<feature type="compositionally biased region" description="Polar residues" evidence="1">
    <location>
        <begin position="64"/>
        <end position="73"/>
    </location>
</feature>
<evidence type="ECO:0000313" key="2">
    <source>
        <dbReference type="EMBL" id="CAE0634398.1"/>
    </source>
</evidence>
<sequence>MADKEHNFVADQRNWEQRVKGELESAKEWEGNWASLYQENEKPLTAEEKIKKLEDEIKSIPGRSLQTNQNMSFTGAPAFSETARREFGRKKMF</sequence>
<dbReference type="Pfam" id="PF14945">
    <property type="entry name" value="LLC1"/>
    <property type="match status" value="1"/>
</dbReference>
<feature type="region of interest" description="Disordered" evidence="1">
    <location>
        <begin position="61"/>
        <end position="93"/>
    </location>
</feature>
<dbReference type="AlphaFoldDB" id="A0A6V1MQH2"/>
<dbReference type="InterPro" id="IPR020339">
    <property type="entry name" value="C20orf85-like"/>
</dbReference>